<dbReference type="EMBL" id="WIWV01000058">
    <property type="protein sequence ID" value="KAF7715501.1"/>
    <property type="molecule type" value="Genomic_DNA"/>
</dbReference>
<keyword evidence="5" id="KW-0472">Membrane</keyword>
<evidence type="ECO:0000313" key="8">
    <source>
        <dbReference type="Proteomes" id="UP000631181"/>
    </source>
</evidence>
<dbReference type="InterPro" id="IPR054549">
    <property type="entry name" value="UVB_sens_RUS_dom"/>
</dbReference>
<evidence type="ECO:0000259" key="6">
    <source>
        <dbReference type="Pfam" id="PF04884"/>
    </source>
</evidence>
<keyword evidence="3" id="KW-0812">Transmembrane</keyword>
<gene>
    <name evidence="7" type="ORF">PECM_006822</name>
</gene>
<name>A0A8J8W306_9EURO</name>
<proteinExistence type="inferred from homology"/>
<dbReference type="AlphaFoldDB" id="A0A8J8W306"/>
<evidence type="ECO:0000256" key="5">
    <source>
        <dbReference type="ARBA" id="ARBA00023136"/>
    </source>
</evidence>
<dbReference type="InterPro" id="IPR006968">
    <property type="entry name" value="RUS_fam"/>
</dbReference>
<accession>A0A8J8W306</accession>
<evidence type="ECO:0000256" key="4">
    <source>
        <dbReference type="ARBA" id="ARBA00022989"/>
    </source>
</evidence>
<feature type="domain" description="Protein root UVB sensitive/RUS" evidence="6">
    <location>
        <begin position="67"/>
        <end position="285"/>
    </location>
</feature>
<organism evidence="7 8">
    <name type="scientific">Penicillium ucsense</name>
    <dbReference type="NCBI Taxonomy" id="2839758"/>
    <lineage>
        <taxon>Eukaryota</taxon>
        <taxon>Fungi</taxon>
        <taxon>Dikarya</taxon>
        <taxon>Ascomycota</taxon>
        <taxon>Pezizomycotina</taxon>
        <taxon>Eurotiomycetes</taxon>
        <taxon>Eurotiomycetidae</taxon>
        <taxon>Eurotiales</taxon>
        <taxon>Aspergillaceae</taxon>
        <taxon>Penicillium</taxon>
    </lineage>
</organism>
<evidence type="ECO:0000256" key="3">
    <source>
        <dbReference type="ARBA" id="ARBA00022692"/>
    </source>
</evidence>
<protein>
    <submittedName>
        <fullName evidence="7">DUF647-domain-containing protein</fullName>
    </submittedName>
</protein>
<keyword evidence="4" id="KW-1133">Transmembrane helix</keyword>
<reference evidence="7" key="1">
    <citation type="journal article" date="2020" name="Front. Microbiol.">
        <title>Gene regulatory networks of Penicillium echinulatum 2HH and Penicillium oxalicum 114-2 inferred by a computational biology approach.</title>
        <authorList>
            <person name="Lenz A.R."/>
            <person name="Galan-Vasquez E."/>
            <person name="Balbinot E."/>
            <person name="De Abreu F.P."/>
            <person name="De Oliveira N.S."/>
            <person name="Da Rosa L.O."/>
            <person name="De Avila E Silva S."/>
            <person name="Camassola M."/>
            <person name="Dillon A.J.P."/>
            <person name="Perez-Rueda E."/>
        </authorList>
    </citation>
    <scope>NUCLEOTIDE SEQUENCE</scope>
    <source>
        <strain evidence="7">S1M29</strain>
    </source>
</reference>
<dbReference type="PANTHER" id="PTHR12770">
    <property type="entry name" value="RUS1 FAMILY PROTEIN C16ORF58"/>
    <property type="match status" value="1"/>
</dbReference>
<dbReference type="PANTHER" id="PTHR12770:SF31">
    <property type="entry name" value="RUS FAMILY MEMBER 1"/>
    <property type="match status" value="1"/>
</dbReference>
<comment type="similarity">
    <text evidence="2">Belongs to the RUS1 family.</text>
</comment>
<dbReference type="GO" id="GO:0016020">
    <property type="term" value="C:membrane"/>
    <property type="evidence" value="ECO:0007669"/>
    <property type="project" value="UniProtKB-SubCell"/>
</dbReference>
<dbReference type="OrthoDB" id="364779at2759"/>
<evidence type="ECO:0000313" key="7">
    <source>
        <dbReference type="EMBL" id="KAF7715501.1"/>
    </source>
</evidence>
<keyword evidence="8" id="KW-1185">Reference proteome</keyword>
<evidence type="ECO:0000256" key="2">
    <source>
        <dbReference type="ARBA" id="ARBA00007558"/>
    </source>
</evidence>
<sequence length="538" mass="58028">MLSGIDCKNSRLIISDSHEPNHRFVAYIFPENDAGVSSGNAGGRVYMSRKRTPEWSLWSFRPLIIYLGDVFLPSGYPQSVSEDYLPSIAGLLSSRAVLQGVGVGNADASPTSALLLHILQDTSGRIATILFAHRASTALEPECKTYRLAADVFNDLAMILDCLSPMVPAGFMRVSVLSTAGVLRALCGVAGGSSKASLSAHFARWGNLAELNAKDSSQETVISLIGMLVGSVVVSHVTGFTSTWIALLCLLGLHLGMNYAAVRSVQMTSLNRQRANIVFSALFESDSKLNQSISKTRSLRDVSTGLDPAIKSSPSRHISESSNSPIFLTPAQAASQEYIFPRQGTLTWTSPFGAKQETCLGSADIGLSLEFFLKQAQRHASSLTTPTTNQSPSSFHTTVPMIQLAELYADEKYLLYLFPRTNRSPPSTQTWHASILLKKDCTVPDQLKAWAHALFAARVLNMDCEKSRLPGGDRAEKSTVSVSASSTSDLVMGCMADTLSVLNEGGRFGEYLGVMRANGWDVDIGALETRGGRRVECA</sequence>
<dbReference type="Pfam" id="PF04884">
    <property type="entry name" value="UVB_sens_prot"/>
    <property type="match status" value="1"/>
</dbReference>
<comment type="subcellular location">
    <subcellularLocation>
        <location evidence="1">Membrane</location>
    </subcellularLocation>
</comment>
<comment type="caution">
    <text evidence="7">The sequence shown here is derived from an EMBL/GenBank/DDBJ whole genome shotgun (WGS) entry which is preliminary data.</text>
</comment>
<dbReference type="Proteomes" id="UP000631181">
    <property type="component" value="Unassembled WGS sequence"/>
</dbReference>
<evidence type="ECO:0000256" key="1">
    <source>
        <dbReference type="ARBA" id="ARBA00004370"/>
    </source>
</evidence>